<feature type="domain" description="Core-binding (CB)" evidence="5">
    <location>
        <begin position="76"/>
        <end position="161"/>
    </location>
</feature>
<keyword evidence="3" id="KW-0233">DNA recombination</keyword>
<dbReference type="EMBL" id="UINC01089203">
    <property type="protein sequence ID" value="SVC40094.1"/>
    <property type="molecule type" value="Genomic_DNA"/>
</dbReference>
<dbReference type="GO" id="GO:0015074">
    <property type="term" value="P:DNA integration"/>
    <property type="evidence" value="ECO:0007669"/>
    <property type="project" value="InterPro"/>
</dbReference>
<reference evidence="6" key="1">
    <citation type="submission" date="2018-05" db="EMBL/GenBank/DDBJ databases">
        <authorList>
            <person name="Lanie J.A."/>
            <person name="Ng W.-L."/>
            <person name="Kazmierczak K.M."/>
            <person name="Andrzejewski T.M."/>
            <person name="Davidsen T.M."/>
            <person name="Wayne K.J."/>
            <person name="Tettelin H."/>
            <person name="Glass J.I."/>
            <person name="Rusch D."/>
            <person name="Podicherti R."/>
            <person name="Tsui H.-C.T."/>
            <person name="Winkler M.E."/>
        </authorList>
    </citation>
    <scope>NUCLEOTIDE SEQUENCE</scope>
</reference>
<protein>
    <recommendedName>
        <fullName evidence="7">Tyr recombinase domain-containing protein</fullName>
    </recommendedName>
</protein>
<dbReference type="Gene3D" id="1.10.150.130">
    <property type="match status" value="1"/>
</dbReference>
<evidence type="ECO:0000256" key="3">
    <source>
        <dbReference type="ARBA" id="ARBA00023172"/>
    </source>
</evidence>
<dbReference type="GO" id="GO:0003677">
    <property type="term" value="F:DNA binding"/>
    <property type="evidence" value="ECO:0007669"/>
    <property type="project" value="UniProtKB-KW"/>
</dbReference>
<sequence length="366" mass="42633">VQLWCTKGETFMPSVQRRVTPRGKIRFRAMVRVKGHKTKTATFLKRTDALLWAQETESRLRQSKYFPDKLIELEKYTLGNLLDRYQSEVLPKKKAKGQLGQLKWWKDQLGDRKLKSFYPALISTYKEKLIQEPSERTGRKRTPATVNRYLALISHVFTTAVKEWQWMEINPVMQISKPKESRGRTRFLSDEEREKLLNACRSSESVFLFVIVTLALSTGMRKGEILGMKWENVDLNKKRITLVETKNGETKVVPLVGKAYELIRDLYSNIKPLSNDRVFPSTNTPTQFRSIRTAWETALKKCEIENFRFHDLRHSTASYLAMSGATLLEIADILGHKTLQMVKRYSHLSEDHKATVLEKMNEKIFE</sequence>
<dbReference type="GO" id="GO:0006310">
    <property type="term" value="P:DNA recombination"/>
    <property type="evidence" value="ECO:0007669"/>
    <property type="project" value="UniProtKB-KW"/>
</dbReference>
<dbReference type="Gene3D" id="1.10.443.10">
    <property type="entry name" value="Intergrase catalytic core"/>
    <property type="match status" value="1"/>
</dbReference>
<evidence type="ECO:0000256" key="1">
    <source>
        <dbReference type="ARBA" id="ARBA00008857"/>
    </source>
</evidence>
<comment type="similarity">
    <text evidence="1">Belongs to the 'phage' integrase family.</text>
</comment>
<dbReference type="InterPro" id="IPR011010">
    <property type="entry name" value="DNA_brk_join_enz"/>
</dbReference>
<proteinExistence type="inferred from homology"/>
<dbReference type="InterPro" id="IPR050090">
    <property type="entry name" value="Tyrosine_recombinase_XerCD"/>
</dbReference>
<evidence type="ECO:0000256" key="2">
    <source>
        <dbReference type="ARBA" id="ARBA00023125"/>
    </source>
</evidence>
<dbReference type="InterPro" id="IPR044068">
    <property type="entry name" value="CB"/>
</dbReference>
<evidence type="ECO:0008006" key="7">
    <source>
        <dbReference type="Google" id="ProtNLM"/>
    </source>
</evidence>
<dbReference type="SUPFAM" id="SSF56349">
    <property type="entry name" value="DNA breaking-rejoining enzymes"/>
    <property type="match status" value="1"/>
</dbReference>
<accession>A0A382LTM3</accession>
<name>A0A382LTM3_9ZZZZ</name>
<evidence type="ECO:0000313" key="6">
    <source>
        <dbReference type="EMBL" id="SVC40094.1"/>
    </source>
</evidence>
<dbReference type="PROSITE" id="PS51898">
    <property type="entry name" value="TYR_RECOMBINASE"/>
    <property type="match status" value="1"/>
</dbReference>
<dbReference type="PROSITE" id="PS51900">
    <property type="entry name" value="CB"/>
    <property type="match status" value="1"/>
</dbReference>
<organism evidence="6">
    <name type="scientific">marine metagenome</name>
    <dbReference type="NCBI Taxonomy" id="408172"/>
    <lineage>
        <taxon>unclassified sequences</taxon>
        <taxon>metagenomes</taxon>
        <taxon>ecological metagenomes</taxon>
    </lineage>
</organism>
<evidence type="ECO:0000259" key="5">
    <source>
        <dbReference type="PROSITE" id="PS51900"/>
    </source>
</evidence>
<gene>
    <name evidence="6" type="ORF">METZ01_LOCUS292948</name>
</gene>
<dbReference type="InterPro" id="IPR010998">
    <property type="entry name" value="Integrase_recombinase_N"/>
</dbReference>
<dbReference type="CDD" id="cd00796">
    <property type="entry name" value="INT_Rci_Hp1_C"/>
    <property type="match status" value="1"/>
</dbReference>
<dbReference type="InterPro" id="IPR013762">
    <property type="entry name" value="Integrase-like_cat_sf"/>
</dbReference>
<feature type="non-terminal residue" evidence="6">
    <location>
        <position position="1"/>
    </location>
</feature>
<feature type="domain" description="Tyr recombinase" evidence="4">
    <location>
        <begin position="183"/>
        <end position="358"/>
    </location>
</feature>
<evidence type="ECO:0000259" key="4">
    <source>
        <dbReference type="PROSITE" id="PS51898"/>
    </source>
</evidence>
<dbReference type="Pfam" id="PF00589">
    <property type="entry name" value="Phage_integrase"/>
    <property type="match status" value="1"/>
</dbReference>
<dbReference type="AlphaFoldDB" id="A0A382LTM3"/>
<dbReference type="PANTHER" id="PTHR30349">
    <property type="entry name" value="PHAGE INTEGRASE-RELATED"/>
    <property type="match status" value="1"/>
</dbReference>
<dbReference type="InterPro" id="IPR002104">
    <property type="entry name" value="Integrase_catalytic"/>
</dbReference>
<keyword evidence="2" id="KW-0238">DNA-binding</keyword>
<dbReference type="PANTHER" id="PTHR30349:SF64">
    <property type="entry name" value="PROPHAGE INTEGRASE INTD-RELATED"/>
    <property type="match status" value="1"/>
</dbReference>